<name>A0A1H2AB90_9PSED</name>
<protein>
    <submittedName>
        <fullName evidence="1">GST-like protein</fullName>
    </submittedName>
</protein>
<reference evidence="1 2" key="1">
    <citation type="submission" date="2016-10" db="EMBL/GenBank/DDBJ databases">
        <authorList>
            <person name="de Groot N.N."/>
        </authorList>
    </citation>
    <scope>NUCLEOTIDE SEQUENCE [LARGE SCALE GENOMIC DNA]</scope>
    <source>
        <strain evidence="1 2">LMG 26867</strain>
    </source>
</reference>
<gene>
    <name evidence="1" type="ORF">SAMN05216222_4364</name>
</gene>
<dbReference type="Gene3D" id="3.40.30.10">
    <property type="entry name" value="Glutaredoxin"/>
    <property type="match status" value="1"/>
</dbReference>
<dbReference type="EMBL" id="LT629762">
    <property type="protein sequence ID" value="SDT43250.1"/>
    <property type="molecule type" value="Genomic_DNA"/>
</dbReference>
<dbReference type="Proteomes" id="UP000198481">
    <property type="component" value="Chromosome I"/>
</dbReference>
<evidence type="ECO:0000313" key="1">
    <source>
        <dbReference type="EMBL" id="SDT43250.1"/>
    </source>
</evidence>
<accession>A0A1H2AB90</accession>
<organism evidence="1 2">
    <name type="scientific">Pseudomonas prosekii</name>
    <dbReference type="NCBI Taxonomy" id="1148509"/>
    <lineage>
        <taxon>Bacteria</taxon>
        <taxon>Pseudomonadati</taxon>
        <taxon>Pseudomonadota</taxon>
        <taxon>Gammaproteobacteria</taxon>
        <taxon>Pseudomonadales</taxon>
        <taxon>Pseudomonadaceae</taxon>
        <taxon>Pseudomonas</taxon>
    </lineage>
</organism>
<sequence>MIDLYTAATREGHKVSIVFEKLRLSCTMQALSFDQKEQGVPIR</sequence>
<dbReference type="STRING" id="1148509.SAMN05216222_4364"/>
<proteinExistence type="predicted"/>
<dbReference type="AlphaFoldDB" id="A0A1H2AB90"/>
<evidence type="ECO:0000313" key="2">
    <source>
        <dbReference type="Proteomes" id="UP000198481"/>
    </source>
</evidence>